<keyword evidence="1" id="KW-1133">Transmembrane helix</keyword>
<dbReference type="InterPro" id="IPR019088">
    <property type="entry name" value="CHP02186-rel_TM"/>
</dbReference>
<protein>
    <recommendedName>
        <fullName evidence="5">TIGR02186 family protein</fullName>
    </recommendedName>
</protein>
<dbReference type="OrthoDB" id="9815212at2"/>
<reference evidence="3 4" key="1">
    <citation type="submission" date="2019-06" db="EMBL/GenBank/DDBJ databases">
        <authorList>
            <person name="Jiang L."/>
        </authorList>
    </citation>
    <scope>NUCLEOTIDE SEQUENCE [LARGE SCALE GENOMIC DNA]</scope>
    <source>
        <strain evidence="3 4">YIM 48858</strain>
    </source>
</reference>
<feature type="chain" id="PRO_5022742102" description="TIGR02186 family protein" evidence="2">
    <location>
        <begin position="19"/>
        <end position="250"/>
    </location>
</feature>
<proteinExistence type="predicted"/>
<evidence type="ECO:0000313" key="3">
    <source>
        <dbReference type="EMBL" id="TNC73026.1"/>
    </source>
</evidence>
<evidence type="ECO:0008006" key="5">
    <source>
        <dbReference type="Google" id="ProtNLM"/>
    </source>
</evidence>
<gene>
    <name evidence="3" type="ORF">FHG71_06945</name>
</gene>
<keyword evidence="1" id="KW-0472">Membrane</keyword>
<organism evidence="3 4">
    <name type="scientific">Rubellimicrobium roseum</name>
    <dbReference type="NCBI Taxonomy" id="687525"/>
    <lineage>
        <taxon>Bacteria</taxon>
        <taxon>Pseudomonadati</taxon>
        <taxon>Pseudomonadota</taxon>
        <taxon>Alphaproteobacteria</taxon>
        <taxon>Rhodobacterales</taxon>
        <taxon>Roseobacteraceae</taxon>
        <taxon>Rubellimicrobium</taxon>
    </lineage>
</organism>
<name>A0A5C4NIZ2_9RHOB</name>
<feature type="transmembrane region" description="Helical" evidence="1">
    <location>
        <begin position="224"/>
        <end position="245"/>
    </location>
</feature>
<sequence>MRALLLALLLLLAAPLGAEEIVGGLSDEEVAITTDFDGSDILIFGAVKRTGAAPAAAPLEVIVTVSGPLRPLTVREAGRRMGIWVNTAGVKVNSAPTFYAVATTSRLDEILLDTEDLRHSISISRAIRAIGNEVGNRDDFLDALIRIRAREGVYQRLDGAVDFAQQTLFRTEIALPANLTEGDYATRIFLTREGQVVDSYETMIEVRKVGLERWLYALAQEQPFLYGLLALAIAIAAGWGASAGFRALRG</sequence>
<evidence type="ECO:0000256" key="1">
    <source>
        <dbReference type="SAM" id="Phobius"/>
    </source>
</evidence>
<keyword evidence="1" id="KW-0812">Transmembrane</keyword>
<dbReference type="AlphaFoldDB" id="A0A5C4NIZ2"/>
<dbReference type="EMBL" id="VDFV01000005">
    <property type="protein sequence ID" value="TNC73026.1"/>
    <property type="molecule type" value="Genomic_DNA"/>
</dbReference>
<feature type="signal peptide" evidence="2">
    <location>
        <begin position="1"/>
        <end position="18"/>
    </location>
</feature>
<dbReference type="Proteomes" id="UP000305709">
    <property type="component" value="Unassembled WGS sequence"/>
</dbReference>
<dbReference type="RefSeq" id="WP_139080905.1">
    <property type="nucleotide sequence ID" value="NZ_VDFV01000005.1"/>
</dbReference>
<comment type="caution">
    <text evidence="3">The sequence shown here is derived from an EMBL/GenBank/DDBJ whole genome shotgun (WGS) entry which is preliminary data.</text>
</comment>
<dbReference type="Pfam" id="PF09608">
    <property type="entry name" value="Alph_Pro_TM"/>
    <property type="match status" value="1"/>
</dbReference>
<keyword evidence="2" id="KW-0732">Signal</keyword>
<evidence type="ECO:0000313" key="4">
    <source>
        <dbReference type="Proteomes" id="UP000305709"/>
    </source>
</evidence>
<keyword evidence="4" id="KW-1185">Reference proteome</keyword>
<accession>A0A5C4NIZ2</accession>
<evidence type="ECO:0000256" key="2">
    <source>
        <dbReference type="SAM" id="SignalP"/>
    </source>
</evidence>